<proteinExistence type="predicted"/>
<reference evidence="13 14" key="1">
    <citation type="journal article" date="2017" name="Mol. Biol. Evol.">
        <title>The 4-celled Tetrabaena socialis nuclear genome reveals the essential components for genetic control of cell number at the origin of multicellularity in the volvocine lineage.</title>
        <authorList>
            <person name="Featherston J."/>
            <person name="Arakaki Y."/>
            <person name="Hanschen E.R."/>
            <person name="Ferris P.J."/>
            <person name="Michod R.E."/>
            <person name="Olson B.J.S.C."/>
            <person name="Nozaki H."/>
            <person name="Durand P.M."/>
        </authorList>
    </citation>
    <scope>NUCLEOTIDE SEQUENCE [LARGE SCALE GENOMIC DNA]</scope>
    <source>
        <strain evidence="13 14">NIES-571</strain>
    </source>
</reference>
<accession>A0A2J8AHS5</accession>
<dbReference type="AlphaFoldDB" id="A0A2J8AHS5"/>
<keyword evidence="14" id="KW-1185">Reference proteome</keyword>
<evidence type="ECO:0000313" key="14">
    <source>
        <dbReference type="Proteomes" id="UP000236333"/>
    </source>
</evidence>
<dbReference type="EMBL" id="PGGS01000015">
    <property type="protein sequence ID" value="PNH12066.1"/>
    <property type="molecule type" value="Genomic_DNA"/>
</dbReference>
<feature type="transmembrane region" description="Helical" evidence="12">
    <location>
        <begin position="400"/>
        <end position="419"/>
    </location>
</feature>
<dbReference type="Pfam" id="PF00400">
    <property type="entry name" value="WD40"/>
    <property type="match status" value="1"/>
</dbReference>
<keyword evidence="7" id="KW-0931">ER-Golgi transport</keyword>
<dbReference type="Gene3D" id="2.130.10.10">
    <property type="entry name" value="YVTN repeat-like/Quinoprotein amine dehydrogenase"/>
    <property type="match status" value="1"/>
</dbReference>
<evidence type="ECO:0000256" key="10">
    <source>
        <dbReference type="ARBA" id="ARBA00023136"/>
    </source>
</evidence>
<keyword evidence="5" id="KW-0677">Repeat</keyword>
<evidence type="ECO:0000256" key="9">
    <source>
        <dbReference type="ARBA" id="ARBA00022989"/>
    </source>
</evidence>
<evidence type="ECO:0000256" key="8">
    <source>
        <dbReference type="ARBA" id="ARBA00022927"/>
    </source>
</evidence>
<dbReference type="SUPFAM" id="SSF50998">
    <property type="entry name" value="Quinoprotein alcohol dehydrogenase-like"/>
    <property type="match status" value="1"/>
</dbReference>
<dbReference type="OrthoDB" id="2013972at2759"/>
<dbReference type="Proteomes" id="UP000236333">
    <property type="component" value="Unassembled WGS sequence"/>
</dbReference>
<feature type="transmembrane region" description="Helical" evidence="12">
    <location>
        <begin position="358"/>
        <end position="380"/>
    </location>
</feature>
<keyword evidence="8" id="KW-0653">Protein transport</keyword>
<evidence type="ECO:0000256" key="1">
    <source>
        <dbReference type="ARBA" id="ARBA00004389"/>
    </source>
</evidence>
<dbReference type="GO" id="GO:0005085">
    <property type="term" value="F:guanyl-nucleotide exchange factor activity"/>
    <property type="evidence" value="ECO:0007669"/>
    <property type="project" value="InterPro"/>
</dbReference>
<evidence type="ECO:0000256" key="2">
    <source>
        <dbReference type="ARBA" id="ARBA00022448"/>
    </source>
</evidence>
<dbReference type="PANTHER" id="PTHR23284:SF0">
    <property type="entry name" value="PROLACTIN REGULATORY ELEMENT-BINDING PROTEIN"/>
    <property type="match status" value="1"/>
</dbReference>
<name>A0A2J8AHS5_9CHLO</name>
<organism evidence="13 14">
    <name type="scientific">Tetrabaena socialis</name>
    <dbReference type="NCBI Taxonomy" id="47790"/>
    <lineage>
        <taxon>Eukaryota</taxon>
        <taxon>Viridiplantae</taxon>
        <taxon>Chlorophyta</taxon>
        <taxon>core chlorophytes</taxon>
        <taxon>Chlorophyceae</taxon>
        <taxon>CS clade</taxon>
        <taxon>Chlamydomonadales</taxon>
        <taxon>Tetrabaenaceae</taxon>
        <taxon>Tetrabaena</taxon>
    </lineage>
</organism>
<dbReference type="GO" id="GO:0003400">
    <property type="term" value="P:regulation of COPII vesicle coating"/>
    <property type="evidence" value="ECO:0007669"/>
    <property type="project" value="TreeGrafter"/>
</dbReference>
<gene>
    <name evidence="13" type="ORF">TSOC_001004</name>
</gene>
<keyword evidence="2" id="KW-0813">Transport</keyword>
<sequence>MAKGQKARGPPPPLGPTKTFKYGMPLYGLAWPEGATFYACGGGGSVSSGIKNRLVCAEAHGGVLTDQTAEFLFGLDCPTRLVVSPGCKSIVFAMGKGGIQRLDVDARVKPPRFTEVTGALADRLKAITMDVKALAFHPSGDFLALGGEDGSVVVYEWPSLRVKMELSGDRKLPEAVKDLDWVPSAPASSGAWRSSERALAVVLDNGACAVLNVDKAGAQMCKVELSKGDFKNDRVMLVTSDNQLIIHHLPPGLENAHFSRIRCRAAPPSSRGAHGGGGDAVSLLCLMNNRNGCHVAIWELSGDGLLSMRATCRVSESPGACMDASADGAMVAVGTSEGDVALVSCRPRLRVVKRFKKAHMIFTTNMAFSADGAYVLSASADASATLHSTALPPPPDFKKILVLAFFVLTLVLMCLLQVLRVLKQRGMTVAEIYALIGLRPKDEL</sequence>
<evidence type="ECO:0000256" key="3">
    <source>
        <dbReference type="ARBA" id="ARBA00022574"/>
    </source>
</evidence>
<comment type="subcellular location">
    <subcellularLocation>
        <location evidence="1">Endoplasmic reticulum membrane</location>
        <topology evidence="1">Single-pass membrane protein</topology>
    </subcellularLocation>
</comment>
<evidence type="ECO:0000256" key="11">
    <source>
        <dbReference type="PROSITE-ProRule" id="PRU00221"/>
    </source>
</evidence>
<dbReference type="PANTHER" id="PTHR23284">
    <property type="entry name" value="PROLACTIN REGULATORY ELEMENT BINDING PROTEIN"/>
    <property type="match status" value="1"/>
</dbReference>
<dbReference type="InterPro" id="IPR011047">
    <property type="entry name" value="Quinoprotein_ADH-like_sf"/>
</dbReference>
<feature type="repeat" description="WD" evidence="11">
    <location>
        <begin position="124"/>
        <end position="156"/>
    </location>
</feature>
<comment type="caution">
    <text evidence="13">The sequence shown here is derived from an EMBL/GenBank/DDBJ whole genome shotgun (WGS) entry which is preliminary data.</text>
</comment>
<dbReference type="PROSITE" id="PS50082">
    <property type="entry name" value="WD_REPEATS_2"/>
    <property type="match status" value="1"/>
</dbReference>
<dbReference type="InterPro" id="IPR001680">
    <property type="entry name" value="WD40_rpt"/>
</dbReference>
<dbReference type="GO" id="GO:0005789">
    <property type="term" value="C:endoplasmic reticulum membrane"/>
    <property type="evidence" value="ECO:0007669"/>
    <property type="project" value="UniProtKB-SubCell"/>
</dbReference>
<dbReference type="SMART" id="SM00320">
    <property type="entry name" value="WD40"/>
    <property type="match status" value="3"/>
</dbReference>
<keyword evidence="9 12" id="KW-1133">Transmembrane helix</keyword>
<evidence type="ECO:0000256" key="6">
    <source>
        <dbReference type="ARBA" id="ARBA00022824"/>
    </source>
</evidence>
<dbReference type="GO" id="GO:0015031">
    <property type="term" value="P:protein transport"/>
    <property type="evidence" value="ECO:0007669"/>
    <property type="project" value="UniProtKB-KW"/>
</dbReference>
<dbReference type="InterPro" id="IPR045260">
    <property type="entry name" value="Sec12-like"/>
</dbReference>
<evidence type="ECO:0000256" key="5">
    <source>
        <dbReference type="ARBA" id="ARBA00022737"/>
    </source>
</evidence>
<dbReference type="InterPro" id="IPR015943">
    <property type="entry name" value="WD40/YVTN_repeat-like_dom_sf"/>
</dbReference>
<keyword evidence="6" id="KW-0256">Endoplasmic reticulum</keyword>
<dbReference type="GO" id="GO:0006888">
    <property type="term" value="P:endoplasmic reticulum to Golgi vesicle-mediated transport"/>
    <property type="evidence" value="ECO:0007669"/>
    <property type="project" value="TreeGrafter"/>
</dbReference>
<evidence type="ECO:0000256" key="7">
    <source>
        <dbReference type="ARBA" id="ARBA00022892"/>
    </source>
</evidence>
<evidence type="ECO:0000313" key="13">
    <source>
        <dbReference type="EMBL" id="PNH12066.1"/>
    </source>
</evidence>
<keyword evidence="3 11" id="KW-0853">WD repeat</keyword>
<keyword evidence="10 12" id="KW-0472">Membrane</keyword>
<keyword evidence="4 12" id="KW-0812">Transmembrane</keyword>
<evidence type="ECO:0000256" key="4">
    <source>
        <dbReference type="ARBA" id="ARBA00022692"/>
    </source>
</evidence>
<protein>
    <submittedName>
        <fullName evidence="13">Uncharacterized protein</fullName>
    </submittedName>
</protein>
<evidence type="ECO:0000256" key="12">
    <source>
        <dbReference type="SAM" id="Phobius"/>
    </source>
</evidence>